<dbReference type="InterPro" id="IPR006321">
    <property type="entry name" value="PilT/PilU"/>
</dbReference>
<sequence>MLRAQLDTIISQAIAYAPDTSDILFTVGKPPQAEVYGSLTDIPLRPSLGPLLPFQVEEIATCMIGDNLRLYTDLVRTGSCDLAYAIRGQGRFRVNIFHQQGNLAVVMRRLPHDVPTIQEMGLPEIFYEVAQEKYGLVLVTGATGTGKTTSLAALVNEINATMPGHILTLEDPVEYVHPHQRGTVNQRELGVDFATFASGLRAALRQAPKVILVGEIRDRETVGIAMDAAETGHLVLGTLHTSDTGQTINRMIGMFELSEERLVRGRLAESLKFVISQRLMPRQDGRGRVAAFEVLRRSLRIRDLIINGEDEERTFASVVGSSEAVGMFSFEKSLLDLYRRGLISEDVALLHASDKSRLKKLIDRIKSERGERVTDIDGLELDLDYEQNVLNGP</sequence>
<dbReference type="SUPFAM" id="SSF52540">
    <property type="entry name" value="P-loop containing nucleoside triphosphate hydrolases"/>
    <property type="match status" value="1"/>
</dbReference>
<evidence type="ECO:0000313" key="4">
    <source>
        <dbReference type="Proteomes" id="UP000001052"/>
    </source>
</evidence>
<name>C8X4H7_DESRD</name>
<dbReference type="EMBL" id="CP001734">
    <property type="protein sequence ID" value="ACV69200.1"/>
    <property type="molecule type" value="Genomic_DNA"/>
</dbReference>
<dbReference type="InterPro" id="IPR001482">
    <property type="entry name" value="T2SS/T4SS_dom"/>
</dbReference>
<dbReference type="PANTHER" id="PTHR30486:SF16">
    <property type="entry name" value="TWITCHING MOTILITY PROTEIN PILT"/>
    <property type="match status" value="1"/>
</dbReference>
<dbReference type="NCBIfam" id="TIGR01420">
    <property type="entry name" value="pilT_fam"/>
    <property type="match status" value="1"/>
</dbReference>
<evidence type="ECO:0000313" key="3">
    <source>
        <dbReference type="EMBL" id="ACV69200.1"/>
    </source>
</evidence>
<dbReference type="GO" id="GO:0016887">
    <property type="term" value="F:ATP hydrolysis activity"/>
    <property type="evidence" value="ECO:0007669"/>
    <property type="project" value="InterPro"/>
</dbReference>
<evidence type="ECO:0000259" key="2">
    <source>
        <dbReference type="Pfam" id="PF00437"/>
    </source>
</evidence>
<gene>
    <name evidence="3" type="ordered locus">Dret_1916</name>
</gene>
<reference evidence="3 4" key="2">
    <citation type="journal article" date="2010" name="Stand. Genomic Sci.">
        <title>Complete genome sequence of Desulfohalobium retbaense type strain (HR(100)).</title>
        <authorList>
            <person name="Spring S."/>
            <person name="Nolan M."/>
            <person name="Lapidus A."/>
            <person name="Glavina Del Rio T."/>
            <person name="Copeland A."/>
            <person name="Tice H."/>
            <person name="Cheng J.F."/>
            <person name="Lucas S."/>
            <person name="Land M."/>
            <person name="Chen F."/>
            <person name="Bruce D."/>
            <person name="Goodwin L."/>
            <person name="Pitluck S."/>
            <person name="Ivanova N."/>
            <person name="Mavromatis K."/>
            <person name="Mikhailova N."/>
            <person name="Pati A."/>
            <person name="Chen A."/>
            <person name="Palaniappan K."/>
            <person name="Hauser L."/>
            <person name="Chang Y.J."/>
            <person name="Jeffries C.D."/>
            <person name="Munk C."/>
            <person name="Kiss H."/>
            <person name="Chain P."/>
            <person name="Han C."/>
            <person name="Brettin T."/>
            <person name="Detter J.C."/>
            <person name="Schuler E."/>
            <person name="Goker M."/>
            <person name="Rohde M."/>
            <person name="Bristow J."/>
            <person name="Eisen J.A."/>
            <person name="Markowitz V."/>
            <person name="Hugenholtz P."/>
            <person name="Kyrpides N.C."/>
            <person name="Klenk H.P."/>
        </authorList>
    </citation>
    <scope>NUCLEOTIDE SEQUENCE [LARGE SCALE GENOMIC DNA]</scope>
    <source>
        <strain evidence="3 4">DSM 5692</strain>
    </source>
</reference>
<dbReference type="InterPro" id="IPR027417">
    <property type="entry name" value="P-loop_NTPase"/>
</dbReference>
<evidence type="ECO:0000256" key="1">
    <source>
        <dbReference type="ARBA" id="ARBA00006611"/>
    </source>
</evidence>
<dbReference type="PANTHER" id="PTHR30486">
    <property type="entry name" value="TWITCHING MOTILITY PROTEIN PILT"/>
    <property type="match status" value="1"/>
</dbReference>
<dbReference type="Gene3D" id="3.30.450.90">
    <property type="match status" value="1"/>
</dbReference>
<reference evidence="4" key="1">
    <citation type="submission" date="2009-09" db="EMBL/GenBank/DDBJ databases">
        <title>The complete chromosome of Desulfohalobium retbaense DSM 5692.</title>
        <authorList>
            <consortium name="US DOE Joint Genome Institute (JGI-PGF)"/>
            <person name="Lucas S."/>
            <person name="Copeland A."/>
            <person name="Lapidus A."/>
            <person name="Glavina del Rio T."/>
            <person name="Dalin E."/>
            <person name="Tice H."/>
            <person name="Bruce D."/>
            <person name="Goodwin L."/>
            <person name="Pitluck S."/>
            <person name="Kyrpides N."/>
            <person name="Mavromatis K."/>
            <person name="Ivanova N."/>
            <person name="Mikhailova N."/>
            <person name="Munk A.C."/>
            <person name="Brettin T."/>
            <person name="Detter J.C."/>
            <person name="Han C."/>
            <person name="Tapia R."/>
            <person name="Larimer F."/>
            <person name="Land M."/>
            <person name="Hauser L."/>
            <person name="Markowitz V."/>
            <person name="Cheng J.-F."/>
            <person name="Hugenholtz P."/>
            <person name="Woyke T."/>
            <person name="Wu D."/>
            <person name="Spring S."/>
            <person name="Klenk H.-P."/>
            <person name="Eisen J.A."/>
        </authorList>
    </citation>
    <scope>NUCLEOTIDE SEQUENCE [LARGE SCALE GENOMIC DNA]</scope>
    <source>
        <strain evidence="4">DSM 5692</strain>
    </source>
</reference>
<dbReference type="Gene3D" id="3.40.50.300">
    <property type="entry name" value="P-loop containing nucleotide triphosphate hydrolases"/>
    <property type="match status" value="1"/>
</dbReference>
<dbReference type="Pfam" id="PF00437">
    <property type="entry name" value="T2SSE"/>
    <property type="match status" value="1"/>
</dbReference>
<dbReference type="HOGENOM" id="CLU_013446_4_0_7"/>
<dbReference type="Proteomes" id="UP000001052">
    <property type="component" value="Chromosome"/>
</dbReference>
<dbReference type="KEGG" id="drt:Dret_1916"/>
<dbReference type="AlphaFoldDB" id="C8X4H7"/>
<proteinExistence type="inferred from homology"/>
<feature type="domain" description="Bacterial type II secretion system protein E" evidence="2">
    <location>
        <begin position="91"/>
        <end position="288"/>
    </location>
</feature>
<accession>C8X4H7</accession>
<comment type="similarity">
    <text evidence="1">Belongs to the GSP E family.</text>
</comment>
<dbReference type="CDD" id="cd01131">
    <property type="entry name" value="PilT"/>
    <property type="match status" value="1"/>
</dbReference>
<dbReference type="InterPro" id="IPR050921">
    <property type="entry name" value="T4SS_GSP_E_ATPase"/>
</dbReference>
<keyword evidence="4" id="KW-1185">Reference proteome</keyword>
<dbReference type="STRING" id="485915.Dret_1916"/>
<protein>
    <submittedName>
        <fullName evidence="3">Twitching motility protein</fullName>
    </submittedName>
</protein>
<dbReference type="GO" id="GO:0005524">
    <property type="term" value="F:ATP binding"/>
    <property type="evidence" value="ECO:0007669"/>
    <property type="project" value="InterPro"/>
</dbReference>
<dbReference type="OrthoDB" id="9805147at2"/>
<dbReference type="eggNOG" id="COG2805">
    <property type="taxonomic scope" value="Bacteria"/>
</dbReference>
<dbReference type="RefSeq" id="WP_015752343.1">
    <property type="nucleotide sequence ID" value="NC_013223.1"/>
</dbReference>
<organism evidence="3 4">
    <name type="scientific">Desulfohalobium retbaense (strain ATCC 49708 / DSM 5692 / JCM 16813 / HR100)</name>
    <dbReference type="NCBI Taxonomy" id="485915"/>
    <lineage>
        <taxon>Bacteria</taxon>
        <taxon>Pseudomonadati</taxon>
        <taxon>Thermodesulfobacteriota</taxon>
        <taxon>Desulfovibrionia</taxon>
        <taxon>Desulfovibrionales</taxon>
        <taxon>Desulfohalobiaceae</taxon>
        <taxon>Desulfohalobium</taxon>
    </lineage>
</organism>